<evidence type="ECO:0000256" key="2">
    <source>
        <dbReference type="ARBA" id="ARBA00006706"/>
    </source>
</evidence>
<dbReference type="Pfam" id="PF01976">
    <property type="entry name" value="DUF116"/>
    <property type="match status" value="1"/>
</dbReference>
<keyword evidence="8" id="KW-1185">Reference proteome</keyword>
<dbReference type="RefSeq" id="WP_229360932.1">
    <property type="nucleotide sequence ID" value="NZ_CP017641.1"/>
</dbReference>
<feature type="compositionally biased region" description="Basic and acidic residues" evidence="6">
    <location>
        <begin position="14"/>
        <end position="30"/>
    </location>
</feature>
<gene>
    <name evidence="7" type="primary">sdsA</name>
    <name evidence="7" type="ORF">Fuma_03129</name>
</gene>
<name>A0A1P8WHH0_9PLAN</name>
<dbReference type="PANTHER" id="PTHR12001:SF69">
    <property type="entry name" value="ALL TRANS-POLYPRENYL-DIPHOSPHATE SYNTHASE PDSS1"/>
    <property type="match status" value="1"/>
</dbReference>
<dbReference type="InterPro" id="IPR000092">
    <property type="entry name" value="Polyprenyl_synt"/>
</dbReference>
<dbReference type="PANTHER" id="PTHR12001">
    <property type="entry name" value="GERANYLGERANYL PYROPHOSPHATE SYNTHASE"/>
    <property type="match status" value="1"/>
</dbReference>
<dbReference type="EMBL" id="CP017641">
    <property type="protein sequence ID" value="APZ93511.1"/>
    <property type="molecule type" value="Genomic_DNA"/>
</dbReference>
<dbReference type="STRING" id="1891926.Fuma_03129"/>
<reference evidence="7 8" key="1">
    <citation type="journal article" date="2016" name="Front. Microbiol.">
        <title>Fuerstia marisgermanicae gen. nov., sp. nov., an Unusual Member of the Phylum Planctomycetes from the German Wadden Sea.</title>
        <authorList>
            <person name="Kohn T."/>
            <person name="Heuer A."/>
            <person name="Jogler M."/>
            <person name="Vollmers J."/>
            <person name="Boedeker C."/>
            <person name="Bunk B."/>
            <person name="Rast P."/>
            <person name="Borchert D."/>
            <person name="Glockner I."/>
            <person name="Freese H.M."/>
            <person name="Klenk H.P."/>
            <person name="Overmann J."/>
            <person name="Kaster A.K."/>
            <person name="Rohde M."/>
            <person name="Wiegand S."/>
            <person name="Jogler C."/>
        </authorList>
    </citation>
    <scope>NUCLEOTIDE SEQUENCE [LARGE SCALE GENOMIC DNA]</scope>
    <source>
        <strain evidence="7 8">NH11</strain>
    </source>
</reference>
<feature type="region of interest" description="Disordered" evidence="6">
    <location>
        <begin position="1"/>
        <end position="46"/>
    </location>
</feature>
<protein>
    <submittedName>
        <fullName evidence="7">All-trans-nonaprenyl-diphosphate synthase (Geranyl-diphosphate specific)</fullName>
        <ecNumber evidence="7">2.5.1.84</ecNumber>
    </submittedName>
</protein>
<dbReference type="InterPro" id="IPR008949">
    <property type="entry name" value="Isoprenoid_synthase_dom_sf"/>
</dbReference>
<feature type="region of interest" description="Disordered" evidence="6">
    <location>
        <begin position="601"/>
        <end position="625"/>
    </location>
</feature>
<dbReference type="SFLD" id="SFLDS00005">
    <property type="entry name" value="Isoprenoid_Synthase_Type_I"/>
    <property type="match status" value="1"/>
</dbReference>
<evidence type="ECO:0000313" key="7">
    <source>
        <dbReference type="EMBL" id="APZ93511.1"/>
    </source>
</evidence>
<proteinExistence type="inferred from homology"/>
<dbReference type="GO" id="GO:0008299">
    <property type="term" value="P:isoprenoid biosynthetic process"/>
    <property type="evidence" value="ECO:0007669"/>
    <property type="project" value="InterPro"/>
</dbReference>
<evidence type="ECO:0000256" key="4">
    <source>
        <dbReference type="ARBA" id="ARBA00022723"/>
    </source>
</evidence>
<dbReference type="Gene3D" id="1.10.600.10">
    <property type="entry name" value="Farnesyl Diphosphate Synthase"/>
    <property type="match status" value="1"/>
</dbReference>
<keyword evidence="5" id="KW-0460">Magnesium</keyword>
<dbReference type="GO" id="GO:0046872">
    <property type="term" value="F:metal ion binding"/>
    <property type="evidence" value="ECO:0007669"/>
    <property type="project" value="UniProtKB-KW"/>
</dbReference>
<evidence type="ECO:0000256" key="3">
    <source>
        <dbReference type="ARBA" id="ARBA00022679"/>
    </source>
</evidence>
<dbReference type="SUPFAM" id="SSF48576">
    <property type="entry name" value="Terpenoid synthases"/>
    <property type="match status" value="1"/>
</dbReference>
<dbReference type="KEGG" id="fmr:Fuma_03129"/>
<dbReference type="Proteomes" id="UP000187735">
    <property type="component" value="Chromosome"/>
</dbReference>
<dbReference type="InterPro" id="IPR002829">
    <property type="entry name" value="DUF116"/>
</dbReference>
<sequence length="634" mass="70296">MSTISVSESVPPRSESHASRQVDLDDDPKPVRKKGKRRSTSHLKAVPESLQQREELKLAAEEYAKNLDRSRAFNKNELERHSRELLDQLGLPEKFLGFIMVMIGNFFWKQQFLAIPFERRMLLLPHCLKHAEGCPAEYSEFGLDCERCGACSIADYKVKAEQLGYKVLVAEGSPVVLKIIVSGYIDGILGVACLNVLEKAIDKILIAGVPSYAVPLHSGDCMNTTLDEAWVWDVLDKYEPLPEKPTASYVPLMRASSKMFEVDFDRLLPRVRTKNGDSANSSPVAFTESISYDWLQNGGKRFRPFITLASWYAASGDAILTAGDATPEIPDDVARVAMAIEAFHKASLVHDDIQDNDEFRYGRETLHREHGTGQAINIGDHLIGLGYRLIHSARGIDADIAMDVADRMSTAHIRLCDGQGAEMSFQQSPNWDITPLDALQIYSLKTSPAFDAALYAGLRMAKHPLASGDEVANFCRHVGVGFQILNDLKDWQGDKDNKLRSGQDALALRPTLLLALALKDADEQQRQTLQDVLSGKFDDVPEEARIDKLRAIFNSCGVFDKAETLVERSQERAEAIVEDIEDEKVQALLRFFLETVLARDDGPTPAEHLDPDSGDPPPSPAAQPVFVPLTIGSL</sequence>
<accession>A0A1P8WHH0</accession>
<dbReference type="Pfam" id="PF00348">
    <property type="entry name" value="polyprenyl_synt"/>
    <property type="match status" value="1"/>
</dbReference>
<dbReference type="EC" id="2.5.1.84" evidence="7"/>
<dbReference type="GO" id="GO:0052923">
    <property type="term" value="F:all-trans-nonaprenyl-diphosphate synthase (geranyl-diphosphate specific) activity"/>
    <property type="evidence" value="ECO:0007669"/>
    <property type="project" value="UniProtKB-EC"/>
</dbReference>
<organism evidence="7 8">
    <name type="scientific">Fuerstiella marisgermanici</name>
    <dbReference type="NCBI Taxonomy" id="1891926"/>
    <lineage>
        <taxon>Bacteria</taxon>
        <taxon>Pseudomonadati</taxon>
        <taxon>Planctomycetota</taxon>
        <taxon>Planctomycetia</taxon>
        <taxon>Planctomycetales</taxon>
        <taxon>Planctomycetaceae</taxon>
        <taxon>Fuerstiella</taxon>
    </lineage>
</organism>
<evidence type="ECO:0000256" key="5">
    <source>
        <dbReference type="ARBA" id="ARBA00022842"/>
    </source>
</evidence>
<evidence type="ECO:0000313" key="8">
    <source>
        <dbReference type="Proteomes" id="UP000187735"/>
    </source>
</evidence>
<feature type="compositionally biased region" description="Basic residues" evidence="6">
    <location>
        <begin position="31"/>
        <end position="41"/>
    </location>
</feature>
<evidence type="ECO:0000256" key="6">
    <source>
        <dbReference type="SAM" id="MobiDB-lite"/>
    </source>
</evidence>
<comment type="similarity">
    <text evidence="2">Belongs to the FPP/GGPP synthase family.</text>
</comment>
<dbReference type="AlphaFoldDB" id="A0A1P8WHH0"/>
<evidence type="ECO:0000256" key="1">
    <source>
        <dbReference type="ARBA" id="ARBA00001946"/>
    </source>
</evidence>
<keyword evidence="4" id="KW-0479">Metal-binding</keyword>
<keyword evidence="3 7" id="KW-0808">Transferase</keyword>
<feature type="compositionally biased region" description="Basic and acidic residues" evidence="6">
    <location>
        <begin position="601"/>
        <end position="611"/>
    </location>
</feature>
<comment type="cofactor">
    <cofactor evidence="1">
        <name>Mg(2+)</name>
        <dbReference type="ChEBI" id="CHEBI:18420"/>
    </cofactor>
</comment>
<feature type="compositionally biased region" description="Low complexity" evidence="6">
    <location>
        <begin position="1"/>
        <end position="13"/>
    </location>
</feature>